<dbReference type="Pfam" id="PF02515">
    <property type="entry name" value="CoA_transf_3"/>
    <property type="match status" value="2"/>
</dbReference>
<organism evidence="3">
    <name type="scientific">hydrothermal vent metagenome</name>
    <dbReference type="NCBI Taxonomy" id="652676"/>
    <lineage>
        <taxon>unclassified sequences</taxon>
        <taxon>metagenomes</taxon>
        <taxon>ecological metagenomes</taxon>
    </lineage>
</organism>
<protein>
    <submittedName>
        <fullName evidence="3">CAIB/BAIF family protein</fullName>
    </submittedName>
</protein>
<gene>
    <name evidence="3" type="ORF">MGWOODY_Clf33</name>
</gene>
<dbReference type="InterPro" id="IPR003673">
    <property type="entry name" value="CoA-Trfase_fam_III"/>
</dbReference>
<dbReference type="PANTHER" id="PTHR48207">
    <property type="entry name" value="SUCCINATE--HYDROXYMETHYLGLUTARATE COA-TRANSFERASE"/>
    <property type="match status" value="1"/>
</dbReference>
<dbReference type="Gene3D" id="3.40.50.10540">
    <property type="entry name" value="Crotonobetainyl-coa:carnitine coa-transferase, domain 1"/>
    <property type="match status" value="2"/>
</dbReference>
<name>A0A160VE70_9ZZZZ</name>
<proteinExistence type="predicted"/>
<reference evidence="3" key="1">
    <citation type="submission" date="2015-10" db="EMBL/GenBank/DDBJ databases">
        <authorList>
            <person name="Gilbert D.G."/>
        </authorList>
    </citation>
    <scope>NUCLEOTIDE SEQUENCE</scope>
</reference>
<dbReference type="InterPro" id="IPR044855">
    <property type="entry name" value="CoA-Trfase_III_dom3_sf"/>
</dbReference>
<sequence>MGLTQEQITVSPKALAGVRVLDFTWVRAGPWATRWLGALGAEVIKVEWPLNERGRTTGFSPPGMESNLNTATNFNDTNANKKGITVNLRSERGLELIKKLVAVSDVVVENFSAKALQSWGLGYEELTKIKPDIVYVSQSGFGHTGRHREYLTMGPIAQAFSGLTFLSGLPGEQPAGWGWSYLDDTGGMYIAFSTMTSLYRRNMTGLGQHVDLSQMIVGATLNGSALLDATVNGRPSRREGYPPGNRSHWPGTPMVNNYRGPTTAPHNAYRTKGGGYNDWCAITCFSDEEWQRLVGVMGSPKWADSPRFNTLGARLQNQEEMDLKIQEWAQTLEKYELMELCQSSGVPAMPVQSTENRVEHDPQLRHRELYLEVDHPVVGLRKFQNAPFKLSETPAHNFTAAPLIGQHNQEIFEGMLGLSHEEFISGYEDNTFWPTTLDRYSYMDDMINAEAVPFTGPGADSKKANSGKPADAEQQPGPLSGLRVLELADEKGQYCGKLMADLGAEVIKIEPSGGETSRTVGPFLDDLPHRERSLSFWHYNTSKRGITLDLETEDGRALFRRLADTADVILETFDAGKLPSLGLGYDDLSLSNPRLIMCSLTSFGQTGPWRDFLASDLLHLAAGGQMGCCGYDSDHVAGDIPIAPGGGNAWHIGSHYAYMGIISALMHRTNSGKGQYIDASIHDACALTTEMHVNTYIYQEKVVLRLTGRHAALTPSALSQLRCKDGLYVNASASRVTLRLFQKLVEWMDSHGLADDLVEERYLDPAVFAASVEHIEDVVANFAANMTRDEVAHGGQERGFNWGAIRAPDELIDEGHLNDRGFWVDVPHPELGKTFKYPGPAGIYNGSPWRISCRAPLIGEHNEEIYCGELALQKTELAYLAEAGVV</sequence>
<dbReference type="InterPro" id="IPR023606">
    <property type="entry name" value="CoA-Trfase_III_dom_1_sf"/>
</dbReference>
<evidence type="ECO:0000256" key="2">
    <source>
        <dbReference type="SAM" id="MobiDB-lite"/>
    </source>
</evidence>
<dbReference type="PANTHER" id="PTHR48207:SF3">
    <property type="entry name" value="SUCCINATE--HYDROXYMETHYLGLUTARATE COA-TRANSFERASE"/>
    <property type="match status" value="1"/>
</dbReference>
<dbReference type="AlphaFoldDB" id="A0A160VE70"/>
<feature type="region of interest" description="Disordered" evidence="2">
    <location>
        <begin position="453"/>
        <end position="478"/>
    </location>
</feature>
<dbReference type="GO" id="GO:0008410">
    <property type="term" value="F:CoA-transferase activity"/>
    <property type="evidence" value="ECO:0007669"/>
    <property type="project" value="TreeGrafter"/>
</dbReference>
<dbReference type="EMBL" id="FAXA01000477">
    <property type="protein sequence ID" value="CUV05902.1"/>
    <property type="molecule type" value="Genomic_DNA"/>
</dbReference>
<accession>A0A160VE70</accession>
<keyword evidence="1" id="KW-0808">Transferase</keyword>
<dbReference type="SUPFAM" id="SSF89796">
    <property type="entry name" value="CoA-transferase family III (CaiB/BaiF)"/>
    <property type="match status" value="2"/>
</dbReference>
<dbReference type="InterPro" id="IPR050483">
    <property type="entry name" value="CoA-transferase_III_domain"/>
</dbReference>
<evidence type="ECO:0000256" key="1">
    <source>
        <dbReference type="ARBA" id="ARBA00022679"/>
    </source>
</evidence>
<dbReference type="Gene3D" id="3.30.1540.10">
    <property type="entry name" value="formyl-coa transferase, domain 3"/>
    <property type="match status" value="2"/>
</dbReference>
<evidence type="ECO:0000313" key="3">
    <source>
        <dbReference type="EMBL" id="CUV05902.1"/>
    </source>
</evidence>
<feature type="region of interest" description="Disordered" evidence="2">
    <location>
        <begin position="232"/>
        <end position="253"/>
    </location>
</feature>